<keyword evidence="2" id="KW-1185">Reference proteome</keyword>
<accession>A0ABU7IGH7</accession>
<evidence type="ECO:0000313" key="1">
    <source>
        <dbReference type="EMBL" id="MEE1972040.1"/>
    </source>
</evidence>
<evidence type="ECO:0008006" key="3">
    <source>
        <dbReference type="Google" id="ProtNLM"/>
    </source>
</evidence>
<dbReference type="RefSeq" id="WP_272636627.1">
    <property type="nucleotide sequence ID" value="NZ_JAZDDF010000001.1"/>
</dbReference>
<dbReference type="Proteomes" id="UP001343698">
    <property type="component" value="Unassembled WGS sequence"/>
</dbReference>
<name>A0ABU7IGH7_9FLAO</name>
<dbReference type="PROSITE" id="PS51257">
    <property type="entry name" value="PROKAR_LIPOPROTEIN"/>
    <property type="match status" value="1"/>
</dbReference>
<gene>
    <name evidence="1" type="ORF">V1H85_06260</name>
</gene>
<dbReference type="EMBL" id="JAZDDF010000001">
    <property type="protein sequence ID" value="MEE1972040.1"/>
    <property type="molecule type" value="Genomic_DNA"/>
</dbReference>
<proteinExistence type="predicted"/>
<organism evidence="1 2">
    <name type="scientific">Maribacter flavus</name>
    <dbReference type="NCBI Taxonomy" id="1658664"/>
    <lineage>
        <taxon>Bacteria</taxon>
        <taxon>Pseudomonadati</taxon>
        <taxon>Bacteroidota</taxon>
        <taxon>Flavobacteriia</taxon>
        <taxon>Flavobacteriales</taxon>
        <taxon>Flavobacteriaceae</taxon>
        <taxon>Maribacter</taxon>
    </lineage>
</organism>
<comment type="caution">
    <text evidence="1">The sequence shown here is derived from an EMBL/GenBank/DDBJ whole genome shotgun (WGS) entry which is preliminary data.</text>
</comment>
<reference evidence="1 2" key="1">
    <citation type="submission" date="2024-01" db="EMBL/GenBank/DDBJ databases">
        <title>Maribacter spp. originated from different algae showed divergent polysaccharides utilization ability.</title>
        <authorList>
            <person name="Wang H."/>
            <person name="Wu Y."/>
        </authorList>
    </citation>
    <scope>NUCLEOTIDE SEQUENCE [LARGE SCALE GENOMIC DNA]</scope>
    <source>
        <strain evidence="1 2">KPT27_14</strain>
    </source>
</reference>
<protein>
    <recommendedName>
        <fullName evidence="3">Lipoprotein</fullName>
    </recommendedName>
</protein>
<sequence length="245" mass="27877">MGARRVLWSVMIMVLFVACNFTEEIYFNADGSGKMSIGFDGSEMMSMLPDNDSLKMEEVMDSTIVFKDLLREKRDSIAQLPLEEQEKLKKLEPFSIHMLVDGPNGTMNFEMFSDFKNISDVNNAFNAFQMASKIGPSSAEQPIPQNSAEDPTQVSYSFTGDRFVREAKIKDQDLFQKSLDSLQGTEMFLSGSTYTFKYHFPKRVKSTNVEDATFSMDGKTLIYEVNFLDMLKDPESINIEVELEK</sequence>
<evidence type="ECO:0000313" key="2">
    <source>
        <dbReference type="Proteomes" id="UP001343698"/>
    </source>
</evidence>